<sequence length="162" mass="18978">MTRARKEWWASVAVRRDEHLIKLLKANMPWCDFEQAIRAQEKELMREARTPAERLHIQRLSMPVLITEAYARRLKWAEFGPLLRRCQRLGFADMTHRIEVACCFVQALPGFPEKAPRAFAELTSVEQALKRIRKSHYLRREGMASIVHARNVAEAAGLKWER</sequence>
<evidence type="ECO:0000313" key="2">
    <source>
        <dbReference type="Proteomes" id="UP000199181"/>
    </source>
</evidence>
<organism evidence="1 2">
    <name type="scientific">Stigmatella erecta</name>
    <dbReference type="NCBI Taxonomy" id="83460"/>
    <lineage>
        <taxon>Bacteria</taxon>
        <taxon>Pseudomonadati</taxon>
        <taxon>Myxococcota</taxon>
        <taxon>Myxococcia</taxon>
        <taxon>Myxococcales</taxon>
        <taxon>Cystobacterineae</taxon>
        <taxon>Archangiaceae</taxon>
        <taxon>Stigmatella</taxon>
    </lineage>
</organism>
<protein>
    <submittedName>
        <fullName evidence="1">Uncharacterized protein</fullName>
    </submittedName>
</protein>
<dbReference type="Proteomes" id="UP000199181">
    <property type="component" value="Unassembled WGS sequence"/>
</dbReference>
<keyword evidence="2" id="KW-1185">Reference proteome</keyword>
<name>A0A1I0KXT5_9BACT</name>
<evidence type="ECO:0000313" key="1">
    <source>
        <dbReference type="EMBL" id="SEU31241.1"/>
    </source>
</evidence>
<dbReference type="EMBL" id="FOIJ01000016">
    <property type="protein sequence ID" value="SEU31241.1"/>
    <property type="molecule type" value="Genomic_DNA"/>
</dbReference>
<dbReference type="AlphaFoldDB" id="A0A1I0KXT5"/>
<reference evidence="2" key="1">
    <citation type="submission" date="2016-10" db="EMBL/GenBank/DDBJ databases">
        <authorList>
            <person name="Varghese N."/>
            <person name="Submissions S."/>
        </authorList>
    </citation>
    <scope>NUCLEOTIDE SEQUENCE [LARGE SCALE GENOMIC DNA]</scope>
    <source>
        <strain evidence="2">DSM 16858</strain>
    </source>
</reference>
<accession>A0A1I0KXT5</accession>
<dbReference type="RefSeq" id="WP_245767779.1">
    <property type="nucleotide sequence ID" value="NZ_FOIJ01000016.1"/>
</dbReference>
<proteinExistence type="predicted"/>
<gene>
    <name evidence="1" type="ORF">SAMN05443639_1164</name>
</gene>